<accession>A0AC55DIV9</accession>
<proteinExistence type="predicted"/>
<sequence>MQKIMHISVLLSPVFWGLIFGVSSNSIQIGGLFPRGADQEYSAFRVGMVQFSTSEFRLTPHIDNLEVANSFAVTNAFCSQFSRGVYAIFGFYDKKSVNTITSFCGTLHVSFITPSFPTDGTHPFVIQMRPDLKGALLSLIEYYQWDKFAYLYDSDRGLSTLQAVLDSAAEKKWQVTAINVGNINNDKKDETYRSLFQDLELKKERRVILDCEQDKVNDIVDQVITIGKHVKGYHYIIANLGFTDGDLLKIQFGGANVSGFQIVDYDDSLVSKFIERWSTLEEKEYPGAHTTTIKYTSALTYDAVQVMTEAFRNLRKQRIEISRRGNAGDCLANPAVPWGQGVEIERALKQVQVEGLSGNIKFDQNGKRINYTINIMELKTNGPRKIGYWSEVDKMVVTLTELPSGNDTSGLENKTVVVTTILESPYVMMKKNHEMLEGNERYEGYCVDLAAEIAKHCGFKYKLTIVGDGKYGARDADTKIWNGMVGELVYGKADIAIAPLTITLVREEVIDFSKPFMSLGISIMIKKPQKSKPGVFSFLDPLAYEIWMCIVFAYIGVSVVLFLVSRFSPYEWHTEEFEDGRETQSSESTNEFGIFNSLWFSLGAFMQQGCDISPRSLSGRIVGGVWWFFTLIIISSYTANLAAFLTVERMVSPIESAEDLSKQTEIAYGTLDSGSTKEFFRRSKIAVFDKMWTYMRSAEPSVFVRTTAEGVARVRKSKGKYAYLLESTMNEYIEQRKPCDTMKVGGNLDSKGYGIATPKGSSLRNAVNLAVLKLNEQGVLDKLKNKWWYDKGECGSGGGDSKEKTSALSLSNVAGVFYILVGGLGLAMLVALIEFCYKSRAEAKRMKMTLSDAMRNKARLSITGSAGENGRVMTPDFPKAVHAVPYVSPGMGMNVSVTGIS</sequence>
<evidence type="ECO:0000313" key="1">
    <source>
        <dbReference type="Proteomes" id="UP000694863"/>
    </source>
</evidence>
<gene>
    <name evidence="2" type="primary">GRIA2</name>
</gene>
<dbReference type="RefSeq" id="XP_045151679.1">
    <property type="nucleotide sequence ID" value="XM_045295744.1"/>
</dbReference>
<keyword evidence="2" id="KW-0675">Receptor</keyword>
<keyword evidence="1" id="KW-1185">Reference proteome</keyword>
<reference evidence="2" key="1">
    <citation type="submission" date="2025-08" db="UniProtKB">
        <authorList>
            <consortium name="RefSeq"/>
        </authorList>
    </citation>
    <scope>IDENTIFICATION</scope>
</reference>
<dbReference type="Proteomes" id="UP000694863">
    <property type="component" value="Unplaced"/>
</dbReference>
<protein>
    <submittedName>
        <fullName evidence="2">Glutamate receptor 2 isoform X8</fullName>
    </submittedName>
</protein>
<evidence type="ECO:0000313" key="2">
    <source>
        <dbReference type="RefSeq" id="XP_045151679.1"/>
    </source>
</evidence>
<organism evidence="1 2">
    <name type="scientific">Echinops telfairi</name>
    <name type="common">Lesser hedgehog tenrec</name>
    <dbReference type="NCBI Taxonomy" id="9371"/>
    <lineage>
        <taxon>Eukaryota</taxon>
        <taxon>Metazoa</taxon>
        <taxon>Chordata</taxon>
        <taxon>Craniata</taxon>
        <taxon>Vertebrata</taxon>
        <taxon>Euteleostomi</taxon>
        <taxon>Mammalia</taxon>
        <taxon>Eutheria</taxon>
        <taxon>Afrotheria</taxon>
        <taxon>Tenrecidae</taxon>
        <taxon>Tenrecinae</taxon>
        <taxon>Echinops</taxon>
    </lineage>
</organism>
<name>A0AC55DIV9_ECHTE</name>